<sequence>MTIVAAVDGEQIPDRVAEVGADLAAQYDEELVVVHVMSQDAYEERADSGSTANFGFPTASGTDYGGTEGDSYPVDQANRDAAGVAEDVTEQTLEDLPADARYVGRVGETVDKVLGVVDSVDDPTYLVVGGRKRTPVGKAVFGSATQSFLLNAEIPVVTVMTEE</sequence>
<feature type="region of interest" description="Disordered" evidence="2">
    <location>
        <begin position="46"/>
        <end position="83"/>
    </location>
</feature>
<dbReference type="EMBL" id="FOZS01000003">
    <property type="protein sequence ID" value="SFS91986.1"/>
    <property type="molecule type" value="Genomic_DNA"/>
</dbReference>
<dbReference type="PANTHER" id="PTHR46268">
    <property type="entry name" value="STRESS RESPONSE PROTEIN NHAX"/>
    <property type="match status" value="1"/>
</dbReference>
<evidence type="ECO:0000313" key="4">
    <source>
        <dbReference type="EMBL" id="SFS91986.1"/>
    </source>
</evidence>
<gene>
    <name evidence="4" type="ORF">SAMN04488556_3376</name>
</gene>
<accession>A0A1I6TS11</accession>
<proteinExistence type="inferred from homology"/>
<dbReference type="Gene3D" id="3.40.50.620">
    <property type="entry name" value="HUPs"/>
    <property type="match status" value="1"/>
</dbReference>
<feature type="domain" description="UspA" evidence="3">
    <location>
        <begin position="2"/>
        <end position="159"/>
    </location>
</feature>
<comment type="similarity">
    <text evidence="1">Belongs to the universal stress protein A family.</text>
</comment>
<name>A0A1I6TS11_9EURY</name>
<dbReference type="PANTHER" id="PTHR46268:SF6">
    <property type="entry name" value="UNIVERSAL STRESS PROTEIN UP12"/>
    <property type="match status" value="1"/>
</dbReference>
<reference evidence="5" key="1">
    <citation type="submission" date="2016-10" db="EMBL/GenBank/DDBJ databases">
        <authorList>
            <person name="Varghese N."/>
            <person name="Submissions S."/>
        </authorList>
    </citation>
    <scope>NUCLEOTIDE SEQUENCE [LARGE SCALE GENOMIC DNA]</scope>
    <source>
        <strain evidence="5">DSM 22427</strain>
    </source>
</reference>
<evidence type="ECO:0000259" key="3">
    <source>
        <dbReference type="Pfam" id="PF00582"/>
    </source>
</evidence>
<evidence type="ECO:0000256" key="2">
    <source>
        <dbReference type="SAM" id="MobiDB-lite"/>
    </source>
</evidence>
<dbReference type="Pfam" id="PF00582">
    <property type="entry name" value="Usp"/>
    <property type="match status" value="1"/>
</dbReference>
<dbReference type="OrthoDB" id="307404at2157"/>
<evidence type="ECO:0000313" key="5">
    <source>
        <dbReference type="Proteomes" id="UP000199199"/>
    </source>
</evidence>
<dbReference type="InterPro" id="IPR006016">
    <property type="entry name" value="UspA"/>
</dbReference>
<evidence type="ECO:0000256" key="1">
    <source>
        <dbReference type="ARBA" id="ARBA00008791"/>
    </source>
</evidence>
<dbReference type="CDD" id="cd00293">
    <property type="entry name" value="USP-like"/>
    <property type="match status" value="1"/>
</dbReference>
<dbReference type="SUPFAM" id="SSF52402">
    <property type="entry name" value="Adenine nucleotide alpha hydrolases-like"/>
    <property type="match status" value="1"/>
</dbReference>
<protein>
    <submittedName>
        <fullName evidence="4">Nucleotide-binding universal stress protein, UspA family</fullName>
    </submittedName>
</protein>
<dbReference type="RefSeq" id="WP_092906177.1">
    <property type="nucleotide sequence ID" value="NZ_FOZS01000003.1"/>
</dbReference>
<dbReference type="Proteomes" id="UP000199199">
    <property type="component" value="Unassembled WGS sequence"/>
</dbReference>
<dbReference type="InterPro" id="IPR014729">
    <property type="entry name" value="Rossmann-like_a/b/a_fold"/>
</dbReference>
<dbReference type="AlphaFoldDB" id="A0A1I6TS11"/>
<organism evidence="4 5">
    <name type="scientific">Halostagnicola kamekurae</name>
    <dbReference type="NCBI Taxonomy" id="619731"/>
    <lineage>
        <taxon>Archaea</taxon>
        <taxon>Methanobacteriati</taxon>
        <taxon>Methanobacteriota</taxon>
        <taxon>Stenosarchaea group</taxon>
        <taxon>Halobacteria</taxon>
        <taxon>Halobacteriales</taxon>
        <taxon>Natrialbaceae</taxon>
        <taxon>Halostagnicola</taxon>
    </lineage>
</organism>
<keyword evidence="5" id="KW-1185">Reference proteome</keyword>